<sequence length="552" mass="60163">MTMDYHHPYMYPGYYCPPYQGAGFNFPARHHSANLLSQQQQQPAHSNMYNNRNYPSSSSASISQRLPYHHLSQHPYHQQQQQQQQQQHPMSAPYPPFQSSQHNRQSQQQQQQSHQQFRKLQHPRPSSYSTSQYLPNFLVSSGTGLTPTTIASIEQSLLELNNQQQQQQQQQSSQNGGGGQSQQGAASAQAGRRDPVTQSGFVPPVVDHGHSAEVSQDSMDCSSDYSDDWEPKKKRGRLSVAGASSSSTNPDLIVTSTGTINAAPQRKYTRRNKDEKLPPEEEERRRVRRERNKLAAAKCRQRRVDHTNELVEETEELERVQSELEQEIASLQQEKDQLEFILQAHQPVCKVAQRQVALAAAQVKVKVERPSLSPPPHRNGVPQNLSLTSSSSNSTTVTTTAVSTAHLIPEQQHYQPSPPSFSAPSPQAVAGGHLESLAATSRPNSLPLIKRNRARMLQASADAANATTNSASTPGTTTINTPTSGLSITPSSLFCPGLDSMVDGSTGLTPITGLSCSSQVSGLTGRTNAATTEASNGASGTDAVGSPTLISL</sequence>
<dbReference type="PROSITE" id="PS00036">
    <property type="entry name" value="BZIP_BASIC"/>
    <property type="match status" value="1"/>
</dbReference>
<feature type="compositionally biased region" description="Basic and acidic residues" evidence="4">
    <location>
        <begin position="271"/>
        <end position="285"/>
    </location>
</feature>
<evidence type="ECO:0000256" key="3">
    <source>
        <dbReference type="ARBA" id="ARBA00023163"/>
    </source>
</evidence>
<proteinExistence type="predicted"/>
<feature type="compositionally biased region" description="Low complexity" evidence="4">
    <location>
        <begin position="78"/>
        <end position="87"/>
    </location>
</feature>
<feature type="compositionally biased region" description="Polar residues" evidence="4">
    <location>
        <begin position="35"/>
        <end position="64"/>
    </location>
</feature>
<keyword evidence="2" id="KW-0238">DNA-binding</keyword>
<dbReference type="SUPFAM" id="SSF57959">
    <property type="entry name" value="Leucine zipper domain"/>
    <property type="match status" value="1"/>
</dbReference>
<name>A0AAE0XSU2_9GAST</name>
<dbReference type="InterPro" id="IPR004827">
    <property type="entry name" value="bZIP"/>
</dbReference>
<organism evidence="6 7">
    <name type="scientific">Elysia crispata</name>
    <name type="common">lettuce slug</name>
    <dbReference type="NCBI Taxonomy" id="231223"/>
    <lineage>
        <taxon>Eukaryota</taxon>
        <taxon>Metazoa</taxon>
        <taxon>Spiralia</taxon>
        <taxon>Lophotrochozoa</taxon>
        <taxon>Mollusca</taxon>
        <taxon>Gastropoda</taxon>
        <taxon>Heterobranchia</taxon>
        <taxon>Euthyneura</taxon>
        <taxon>Panpulmonata</taxon>
        <taxon>Sacoglossa</taxon>
        <taxon>Placobranchoidea</taxon>
        <taxon>Plakobranchidae</taxon>
        <taxon>Elysia</taxon>
    </lineage>
</organism>
<dbReference type="PRINTS" id="PR00042">
    <property type="entry name" value="LEUZIPPRFOS"/>
</dbReference>
<evidence type="ECO:0000259" key="5">
    <source>
        <dbReference type="PROSITE" id="PS50217"/>
    </source>
</evidence>
<keyword evidence="7" id="KW-1185">Reference proteome</keyword>
<dbReference type="GO" id="GO:0005634">
    <property type="term" value="C:nucleus"/>
    <property type="evidence" value="ECO:0007669"/>
    <property type="project" value="TreeGrafter"/>
</dbReference>
<feature type="compositionally biased region" description="Low complexity" evidence="4">
    <location>
        <begin position="161"/>
        <end position="174"/>
    </location>
</feature>
<feature type="compositionally biased region" description="Polar residues" evidence="4">
    <location>
        <begin position="124"/>
        <end position="133"/>
    </location>
</feature>
<evidence type="ECO:0000256" key="1">
    <source>
        <dbReference type="ARBA" id="ARBA00023015"/>
    </source>
</evidence>
<accession>A0AAE0XSU2</accession>
<keyword evidence="1" id="KW-0805">Transcription regulation</keyword>
<dbReference type="PROSITE" id="PS50217">
    <property type="entry name" value="BZIP"/>
    <property type="match status" value="1"/>
</dbReference>
<feature type="domain" description="BZIP" evidence="5">
    <location>
        <begin position="282"/>
        <end position="345"/>
    </location>
</feature>
<feature type="region of interest" description="Disordered" evidence="4">
    <location>
        <begin position="161"/>
        <end position="289"/>
    </location>
</feature>
<dbReference type="EMBL" id="JAWDGP010007701">
    <property type="protein sequence ID" value="KAK3708218.1"/>
    <property type="molecule type" value="Genomic_DNA"/>
</dbReference>
<dbReference type="InterPro" id="IPR046347">
    <property type="entry name" value="bZIP_sf"/>
</dbReference>
<feature type="compositionally biased region" description="Low complexity" evidence="4">
    <location>
        <begin position="215"/>
        <end position="224"/>
    </location>
</feature>
<feature type="compositionally biased region" description="Low complexity" evidence="4">
    <location>
        <begin position="384"/>
        <end position="400"/>
    </location>
</feature>
<feature type="region of interest" description="Disordered" evidence="4">
    <location>
        <begin position="459"/>
        <end position="484"/>
    </location>
</feature>
<gene>
    <name evidence="6" type="ORF">RRG08_023627</name>
</gene>
<evidence type="ECO:0000256" key="2">
    <source>
        <dbReference type="ARBA" id="ARBA00023125"/>
    </source>
</evidence>
<dbReference type="InterPro" id="IPR004826">
    <property type="entry name" value="bZIP_Maf"/>
</dbReference>
<dbReference type="GO" id="GO:0000981">
    <property type="term" value="F:DNA-binding transcription factor activity, RNA polymerase II-specific"/>
    <property type="evidence" value="ECO:0007669"/>
    <property type="project" value="TreeGrafter"/>
</dbReference>
<dbReference type="PANTHER" id="PTHR23351:SF24">
    <property type="entry name" value="ACTIVATING TRANSCRIPTION FACTOR 3-RELATED"/>
    <property type="match status" value="1"/>
</dbReference>
<dbReference type="PANTHER" id="PTHR23351">
    <property type="entry name" value="FOS TRANSCRIPTION FACTOR-RELATED"/>
    <property type="match status" value="1"/>
</dbReference>
<dbReference type="Gene3D" id="1.20.5.170">
    <property type="match status" value="1"/>
</dbReference>
<dbReference type="InterPro" id="IPR000837">
    <property type="entry name" value="AP-1"/>
</dbReference>
<feature type="region of interest" description="Disordered" evidence="4">
    <location>
        <begin position="35"/>
        <end position="133"/>
    </location>
</feature>
<evidence type="ECO:0000313" key="6">
    <source>
        <dbReference type="EMBL" id="KAK3708218.1"/>
    </source>
</evidence>
<dbReference type="FunFam" id="1.20.5.170:FF:000006">
    <property type="entry name" value="fos-related antigen 2 isoform X1"/>
    <property type="match status" value="1"/>
</dbReference>
<keyword evidence="3" id="KW-0804">Transcription</keyword>
<dbReference type="Pfam" id="PF03131">
    <property type="entry name" value="bZIP_Maf"/>
    <property type="match status" value="1"/>
</dbReference>
<feature type="compositionally biased region" description="Low complexity" evidence="4">
    <location>
        <begin position="98"/>
        <end position="115"/>
    </location>
</feature>
<dbReference type="CDD" id="cd14721">
    <property type="entry name" value="bZIP_Fos"/>
    <property type="match status" value="1"/>
</dbReference>
<feature type="compositionally biased region" description="Polar residues" evidence="4">
    <location>
        <begin position="242"/>
        <end position="262"/>
    </location>
</feature>
<feature type="compositionally biased region" description="Polar residues" evidence="4">
    <location>
        <begin position="530"/>
        <end position="539"/>
    </location>
</feature>
<comment type="caution">
    <text evidence="6">The sequence shown here is derived from an EMBL/GenBank/DDBJ whole genome shotgun (WGS) entry which is preliminary data.</text>
</comment>
<feature type="region of interest" description="Disordered" evidence="4">
    <location>
        <begin position="369"/>
        <end position="400"/>
    </location>
</feature>
<reference evidence="6" key="1">
    <citation type="journal article" date="2023" name="G3 (Bethesda)">
        <title>A reference genome for the long-term kleptoplast-retaining sea slug Elysia crispata morphotype clarki.</title>
        <authorList>
            <person name="Eastman K.E."/>
            <person name="Pendleton A.L."/>
            <person name="Shaikh M.A."/>
            <person name="Suttiyut T."/>
            <person name="Ogas R."/>
            <person name="Tomko P."/>
            <person name="Gavelis G."/>
            <person name="Widhalm J.R."/>
            <person name="Wisecaver J.H."/>
        </authorList>
    </citation>
    <scope>NUCLEOTIDE SEQUENCE</scope>
    <source>
        <strain evidence="6">ECLA1</strain>
    </source>
</reference>
<dbReference type="AlphaFoldDB" id="A0AAE0XSU2"/>
<feature type="region of interest" description="Disordered" evidence="4">
    <location>
        <begin position="530"/>
        <end position="552"/>
    </location>
</feature>
<protein>
    <recommendedName>
        <fullName evidence="5">BZIP domain-containing protein</fullName>
    </recommendedName>
</protein>
<evidence type="ECO:0000313" key="7">
    <source>
        <dbReference type="Proteomes" id="UP001283361"/>
    </source>
</evidence>
<dbReference type="Proteomes" id="UP001283361">
    <property type="component" value="Unassembled WGS sequence"/>
</dbReference>
<evidence type="ECO:0000256" key="4">
    <source>
        <dbReference type="SAM" id="MobiDB-lite"/>
    </source>
</evidence>
<dbReference type="GO" id="GO:0000978">
    <property type="term" value="F:RNA polymerase II cis-regulatory region sequence-specific DNA binding"/>
    <property type="evidence" value="ECO:0007669"/>
    <property type="project" value="TreeGrafter"/>
</dbReference>
<dbReference type="SMART" id="SM00338">
    <property type="entry name" value="BRLZ"/>
    <property type="match status" value="1"/>
</dbReference>